<dbReference type="AlphaFoldDB" id="A0A432YF90"/>
<dbReference type="SUPFAM" id="SSF53448">
    <property type="entry name" value="Nucleotide-diphospho-sugar transferases"/>
    <property type="match status" value="1"/>
</dbReference>
<name>A0A432YF90_9GAMM</name>
<dbReference type="PANTHER" id="PTHR22916:SF3">
    <property type="entry name" value="UDP-GLCNAC:BETAGAL BETA-1,3-N-ACETYLGLUCOSAMINYLTRANSFERASE-LIKE PROTEIN 1"/>
    <property type="match status" value="1"/>
</dbReference>
<protein>
    <recommendedName>
        <fullName evidence="1">Glycosyltransferase 2-like domain-containing protein</fullName>
    </recommendedName>
</protein>
<evidence type="ECO:0000313" key="3">
    <source>
        <dbReference type="Proteomes" id="UP000288127"/>
    </source>
</evidence>
<dbReference type="InterPro" id="IPR029044">
    <property type="entry name" value="Nucleotide-diphossugar_trans"/>
</dbReference>
<sequence length="328" mass="37256">MISVIVPIYNVEDYIEECIASLVSQTDPDFEVIFVNDGSTDLSLDRAKISAAALKQYKFIDQTNGGLSVARNTGLAHVSNDYVMFLDSDDFLRTDSIEVLKSAIQKHNSDLVLFSAASFGEGVDAREIQRLDDMYCRHSSLFAKNISGVEFLSQALSQHVGYIKSACLYVFNRTSAPELRFIPGIIHEDNHFTALITLASRRVVSLNEQLYCRRVRPGSIMSTTISDKNVNGYLESSKAIFRELQNSNDRTRRKTIELLTADCLWQAFTSALKLPSHNESIRWVSSVKDSGLSETVMHWRLKQRLFWYLPQLARLTLELRNNRNRVSR</sequence>
<proteinExistence type="predicted"/>
<evidence type="ECO:0000313" key="2">
    <source>
        <dbReference type="EMBL" id="RUO59623.1"/>
    </source>
</evidence>
<keyword evidence="3" id="KW-1185">Reference proteome</keyword>
<comment type="caution">
    <text evidence="2">The sequence shown here is derived from an EMBL/GenBank/DDBJ whole genome shotgun (WGS) entry which is preliminary data.</text>
</comment>
<dbReference type="GO" id="GO:0016758">
    <property type="term" value="F:hexosyltransferase activity"/>
    <property type="evidence" value="ECO:0007669"/>
    <property type="project" value="UniProtKB-ARBA"/>
</dbReference>
<organism evidence="2 3">
    <name type="scientific">Pseudidiomarina marina</name>
    <dbReference type="NCBI Taxonomy" id="502366"/>
    <lineage>
        <taxon>Bacteria</taxon>
        <taxon>Pseudomonadati</taxon>
        <taxon>Pseudomonadota</taxon>
        <taxon>Gammaproteobacteria</taxon>
        <taxon>Alteromonadales</taxon>
        <taxon>Idiomarinaceae</taxon>
        <taxon>Pseudidiomarina</taxon>
    </lineage>
</organism>
<dbReference type="InterPro" id="IPR001173">
    <property type="entry name" value="Glyco_trans_2-like"/>
</dbReference>
<gene>
    <name evidence="2" type="ORF">CWI76_05665</name>
</gene>
<dbReference type="PANTHER" id="PTHR22916">
    <property type="entry name" value="GLYCOSYLTRANSFERASE"/>
    <property type="match status" value="1"/>
</dbReference>
<dbReference type="CDD" id="cd00761">
    <property type="entry name" value="Glyco_tranf_GTA_type"/>
    <property type="match status" value="1"/>
</dbReference>
<dbReference type="Proteomes" id="UP000288127">
    <property type="component" value="Unassembled WGS sequence"/>
</dbReference>
<feature type="domain" description="Glycosyltransferase 2-like" evidence="1">
    <location>
        <begin position="3"/>
        <end position="129"/>
    </location>
</feature>
<dbReference type="OrthoDB" id="9802649at2"/>
<accession>A0A432YF90</accession>
<dbReference type="EMBL" id="PIPZ01000002">
    <property type="protein sequence ID" value="RUO59623.1"/>
    <property type="molecule type" value="Genomic_DNA"/>
</dbReference>
<dbReference type="Gene3D" id="3.90.550.10">
    <property type="entry name" value="Spore Coat Polysaccharide Biosynthesis Protein SpsA, Chain A"/>
    <property type="match status" value="1"/>
</dbReference>
<dbReference type="RefSeq" id="WP_126759395.1">
    <property type="nucleotide sequence ID" value="NZ_PIPZ01000002.1"/>
</dbReference>
<evidence type="ECO:0000259" key="1">
    <source>
        <dbReference type="Pfam" id="PF00535"/>
    </source>
</evidence>
<dbReference type="Pfam" id="PF00535">
    <property type="entry name" value="Glycos_transf_2"/>
    <property type="match status" value="1"/>
</dbReference>
<reference evidence="3" key="1">
    <citation type="journal article" date="2018" name="Front. Microbiol.">
        <title>Genome-Based Analysis Reveals the Taxonomy and Diversity of the Family Idiomarinaceae.</title>
        <authorList>
            <person name="Liu Y."/>
            <person name="Lai Q."/>
            <person name="Shao Z."/>
        </authorList>
    </citation>
    <scope>NUCLEOTIDE SEQUENCE [LARGE SCALE GENOMIC DNA]</scope>
    <source>
        <strain evidence="3">PIM1</strain>
    </source>
</reference>